<dbReference type="PANTHER" id="PTHR12826">
    <property type="entry name" value="RIBONUCLEASE Y"/>
    <property type="match status" value="1"/>
</dbReference>
<reference evidence="7 8" key="1">
    <citation type="journal article" date="2014" name="Genome Biol. Evol.">
        <title>The genome of the myxosporean Thelohanellus kitauei shows adaptations to nutrient acquisition within its fish host.</title>
        <authorList>
            <person name="Yang Y."/>
            <person name="Xiong J."/>
            <person name="Zhou Z."/>
            <person name="Huo F."/>
            <person name="Miao W."/>
            <person name="Ran C."/>
            <person name="Liu Y."/>
            <person name="Zhang J."/>
            <person name="Feng J."/>
            <person name="Wang M."/>
            <person name="Wang M."/>
            <person name="Wang L."/>
            <person name="Yao B."/>
        </authorList>
    </citation>
    <scope>NUCLEOTIDE SEQUENCE [LARGE SCALE GENOMIC DNA]</scope>
    <source>
        <strain evidence="7">Wuqing</strain>
    </source>
</reference>
<protein>
    <submittedName>
        <fullName evidence="7">RNA-binding protein PNO1</fullName>
    </submittedName>
</protein>
<feature type="domain" description="KRR1 small subunit processome component first KH" evidence="5">
    <location>
        <begin position="17"/>
        <end position="88"/>
    </location>
</feature>
<evidence type="ECO:0000256" key="2">
    <source>
        <dbReference type="ARBA" id="ARBA00007515"/>
    </source>
</evidence>
<evidence type="ECO:0000313" key="8">
    <source>
        <dbReference type="Proteomes" id="UP000031668"/>
    </source>
</evidence>
<dbReference type="PANTHER" id="PTHR12826:SF13">
    <property type="entry name" value="RNA-BINDING PROTEIN PNO1"/>
    <property type="match status" value="1"/>
</dbReference>
<dbReference type="Pfam" id="PF17903">
    <property type="entry name" value="KH_KRR1_1st"/>
    <property type="match status" value="1"/>
</dbReference>
<keyword evidence="4" id="KW-0539">Nucleus</keyword>
<evidence type="ECO:0000256" key="1">
    <source>
        <dbReference type="ARBA" id="ARBA00004604"/>
    </source>
</evidence>
<dbReference type="GO" id="GO:0005730">
    <property type="term" value="C:nucleolus"/>
    <property type="evidence" value="ECO:0007669"/>
    <property type="project" value="UniProtKB-SubCell"/>
</dbReference>
<keyword evidence="8" id="KW-1185">Reference proteome</keyword>
<dbReference type="SUPFAM" id="SSF54791">
    <property type="entry name" value="Eukaryotic type KH-domain (KH-domain type I)"/>
    <property type="match status" value="1"/>
</dbReference>
<dbReference type="Pfam" id="PF22891">
    <property type="entry name" value="KH_PNO1_2nd"/>
    <property type="match status" value="1"/>
</dbReference>
<dbReference type="InterPro" id="IPR036612">
    <property type="entry name" value="KH_dom_type_1_sf"/>
</dbReference>
<dbReference type="InterPro" id="IPR041174">
    <property type="entry name" value="KRR1-like_KH1"/>
</dbReference>
<dbReference type="AlphaFoldDB" id="A0A0C2ND18"/>
<evidence type="ECO:0000259" key="5">
    <source>
        <dbReference type="Pfam" id="PF17903"/>
    </source>
</evidence>
<organism evidence="7 8">
    <name type="scientific">Thelohanellus kitauei</name>
    <name type="common">Myxosporean</name>
    <dbReference type="NCBI Taxonomy" id="669202"/>
    <lineage>
        <taxon>Eukaryota</taxon>
        <taxon>Metazoa</taxon>
        <taxon>Cnidaria</taxon>
        <taxon>Myxozoa</taxon>
        <taxon>Myxosporea</taxon>
        <taxon>Bivalvulida</taxon>
        <taxon>Platysporina</taxon>
        <taxon>Myxobolidae</taxon>
        <taxon>Thelohanellus</taxon>
    </lineage>
</organism>
<dbReference type="InterPro" id="IPR055212">
    <property type="entry name" value="KH-I_PNO1_first"/>
</dbReference>
<dbReference type="CDD" id="cd22391">
    <property type="entry name" value="KH-I_PNO1_rpt1"/>
    <property type="match status" value="1"/>
</dbReference>
<comment type="caution">
    <text evidence="7">The sequence shown here is derived from an EMBL/GenBank/DDBJ whole genome shotgun (WGS) entry which is preliminary data.</text>
</comment>
<dbReference type="CDD" id="cd22392">
    <property type="entry name" value="KH-I_PNO1_rpt2"/>
    <property type="match status" value="1"/>
</dbReference>
<comment type="subcellular location">
    <subcellularLocation>
        <location evidence="1">Nucleus</location>
        <location evidence="1">Nucleolus</location>
    </subcellularLocation>
</comment>
<evidence type="ECO:0000256" key="4">
    <source>
        <dbReference type="ARBA" id="ARBA00023242"/>
    </source>
</evidence>
<dbReference type="GO" id="GO:0042254">
    <property type="term" value="P:ribosome biogenesis"/>
    <property type="evidence" value="ECO:0007669"/>
    <property type="project" value="UniProtKB-ARBA"/>
</dbReference>
<comment type="similarity">
    <text evidence="2">Belongs to the PNO1 family.</text>
</comment>
<dbReference type="OMA" id="KDWVHIF"/>
<dbReference type="OrthoDB" id="1932641at2759"/>
<sequence>MEVELPAPTVVDDHRKVFVPSHRRTMIKKFWVQIYKPLVEKLKLMVRYNTITNHVEFKTSNETVEPLAMQKAEDFVKAFCLGFDAQDALALIRLDNIFIESFNVLDVKRLKGEHLSRAIGRIAGSRGKMRYTLENASRTRIVIADSQIHILGSYDSIQVARRTISDLILGAGPSKTIGRMHKITSKLNSKF</sequence>
<dbReference type="GO" id="GO:0003723">
    <property type="term" value="F:RNA binding"/>
    <property type="evidence" value="ECO:0007669"/>
    <property type="project" value="UniProtKB-KW"/>
</dbReference>
<dbReference type="InterPro" id="IPR055211">
    <property type="entry name" value="KH_PNO1_2nd"/>
</dbReference>
<accession>A0A0C2ND18</accession>
<evidence type="ECO:0000256" key="3">
    <source>
        <dbReference type="ARBA" id="ARBA00022884"/>
    </source>
</evidence>
<name>A0A0C2ND18_THEKT</name>
<evidence type="ECO:0000259" key="6">
    <source>
        <dbReference type="Pfam" id="PF22891"/>
    </source>
</evidence>
<evidence type="ECO:0000313" key="7">
    <source>
        <dbReference type="EMBL" id="KII74185.1"/>
    </source>
</evidence>
<dbReference type="Proteomes" id="UP000031668">
    <property type="component" value="Unassembled WGS sequence"/>
</dbReference>
<feature type="domain" description="PNO1 second type I KH" evidence="6">
    <location>
        <begin position="101"/>
        <end position="184"/>
    </location>
</feature>
<dbReference type="EMBL" id="JWZT01000510">
    <property type="protein sequence ID" value="KII74185.1"/>
    <property type="molecule type" value="Genomic_DNA"/>
</dbReference>
<keyword evidence="3" id="KW-0694">RNA-binding</keyword>
<dbReference type="Gene3D" id="3.30.1370.10">
    <property type="entry name" value="K Homology domain, type 1"/>
    <property type="match status" value="2"/>
</dbReference>
<gene>
    <name evidence="7" type="ORF">RF11_00559</name>
</gene>
<proteinExistence type="inferred from homology"/>